<sequence>MTPPDNPQPEQDLLTPHEAFLAMTDFIWQFAQRAGDDLITLIGDTEIEADGGPFDPAAWEDWLTSVAKIREGRPPREADGGPVDPTAFEHWLAREAKIRERKGS</sequence>
<dbReference type="STRING" id="882083.SacmaDRAFT_3825"/>
<dbReference type="AlphaFoldDB" id="H5X1W1"/>
<dbReference type="RefSeq" id="WP_009155408.1">
    <property type="nucleotide sequence ID" value="NZ_CM001439.1"/>
</dbReference>
<dbReference type="OrthoDB" id="4350944at2"/>
<name>H5X1W1_9PSEU</name>
<proteinExistence type="predicted"/>
<keyword evidence="2" id="KW-1185">Reference proteome</keyword>
<protein>
    <submittedName>
        <fullName evidence="1">Uncharacterized protein</fullName>
    </submittedName>
</protein>
<reference evidence="1 2" key="1">
    <citation type="journal article" date="2012" name="Stand. Genomic Sci.">
        <title>Genome sequence of the ocean sediment bacterium Saccharomonospora marina type strain (XMU15(T)).</title>
        <authorList>
            <person name="Klenk H.P."/>
            <person name="Lu M."/>
            <person name="Lucas S."/>
            <person name="Lapidus A."/>
            <person name="Copeland A."/>
            <person name="Pitluck S."/>
            <person name="Goodwin L.A."/>
            <person name="Han C."/>
            <person name="Tapia R."/>
            <person name="Brambilla E.M."/>
            <person name="Potter G."/>
            <person name="Land M."/>
            <person name="Ivanova N."/>
            <person name="Rohde M."/>
            <person name="Goker M."/>
            <person name="Detter J.C."/>
            <person name="Li W.J."/>
            <person name="Kyrpides N.C."/>
            <person name="Woyke T."/>
        </authorList>
    </citation>
    <scope>NUCLEOTIDE SEQUENCE [LARGE SCALE GENOMIC DNA]</scope>
    <source>
        <strain evidence="1 2">XMU15</strain>
    </source>
</reference>
<dbReference type="HOGENOM" id="CLU_2248177_0_0_11"/>
<dbReference type="EMBL" id="CM001439">
    <property type="protein sequence ID" value="EHR52030.1"/>
    <property type="molecule type" value="Genomic_DNA"/>
</dbReference>
<gene>
    <name evidence="1" type="ORF">SacmaDRAFT_3825</name>
</gene>
<evidence type="ECO:0000313" key="2">
    <source>
        <dbReference type="Proteomes" id="UP000004926"/>
    </source>
</evidence>
<accession>H5X1W1</accession>
<dbReference type="Proteomes" id="UP000004926">
    <property type="component" value="Chromosome"/>
</dbReference>
<evidence type="ECO:0000313" key="1">
    <source>
        <dbReference type="EMBL" id="EHR52030.1"/>
    </source>
</evidence>
<organism evidence="1 2">
    <name type="scientific">Saccharomonospora marina XMU15</name>
    <dbReference type="NCBI Taxonomy" id="882083"/>
    <lineage>
        <taxon>Bacteria</taxon>
        <taxon>Bacillati</taxon>
        <taxon>Actinomycetota</taxon>
        <taxon>Actinomycetes</taxon>
        <taxon>Pseudonocardiales</taxon>
        <taxon>Pseudonocardiaceae</taxon>
        <taxon>Saccharomonospora</taxon>
    </lineage>
</organism>